<dbReference type="eggNOG" id="ENOG5032SFB">
    <property type="taxonomic scope" value="Bacteria"/>
</dbReference>
<sequence>MDMKTRILFRARILIPVLSIFMAVTSCGPMVFTAGTNPPPPPWFYPNRLEVVRYVYFPNYSFYYDLSARTYIYLEGNVWVRRRVLPPRYSHLDLRRTKYERIKGYQKEDIRSYHEEHNANRGRSNRSG</sequence>
<dbReference type="KEGG" id="aalg:AREALGSMS7_03990"/>
<evidence type="ECO:0000313" key="2">
    <source>
        <dbReference type="Proteomes" id="UP000204551"/>
    </source>
</evidence>
<gene>
    <name evidence="1" type="ORF">AREALGSMS7_03990</name>
</gene>
<evidence type="ECO:0008006" key="3">
    <source>
        <dbReference type="Google" id="ProtNLM"/>
    </source>
</evidence>
<proteinExistence type="predicted"/>
<reference evidence="1 2" key="1">
    <citation type="submission" date="2017-07" db="EMBL/GenBank/DDBJ databases">
        <title>Genome Sequence of Arenibacter algicola Strain SMS7 Isolated from a culture of the Diatom Skeletonema marinoi.</title>
        <authorList>
            <person name="Topel M."/>
            <person name="Pinder M.I.M."/>
            <person name="Johansson O.N."/>
            <person name="Kourtchenko O."/>
            <person name="Godhe A."/>
            <person name="Clarke A.K."/>
        </authorList>
    </citation>
    <scope>NUCLEOTIDE SEQUENCE [LARGE SCALE GENOMIC DNA]</scope>
    <source>
        <strain evidence="1 2">SMS7</strain>
    </source>
</reference>
<accession>A0A221V1A4</accession>
<dbReference type="PROSITE" id="PS51257">
    <property type="entry name" value="PROKAR_LIPOPROTEIN"/>
    <property type="match status" value="1"/>
</dbReference>
<evidence type="ECO:0000313" key="1">
    <source>
        <dbReference type="EMBL" id="ASO07397.1"/>
    </source>
</evidence>
<dbReference type="EMBL" id="CP022515">
    <property type="protein sequence ID" value="ASO07397.1"/>
    <property type="molecule type" value="Genomic_DNA"/>
</dbReference>
<dbReference type="AlphaFoldDB" id="A0A221V1A4"/>
<dbReference type="Proteomes" id="UP000204551">
    <property type="component" value="Chromosome"/>
</dbReference>
<name>A0A221V1A4_9FLAO</name>
<organism evidence="1 2">
    <name type="scientific">Arenibacter algicola</name>
    <dbReference type="NCBI Taxonomy" id="616991"/>
    <lineage>
        <taxon>Bacteria</taxon>
        <taxon>Pseudomonadati</taxon>
        <taxon>Bacteroidota</taxon>
        <taxon>Flavobacteriia</taxon>
        <taxon>Flavobacteriales</taxon>
        <taxon>Flavobacteriaceae</taxon>
        <taxon>Arenibacter</taxon>
    </lineage>
</organism>
<protein>
    <recommendedName>
        <fullName evidence="3">Lipoprotein</fullName>
    </recommendedName>
</protein>